<evidence type="ECO:0000256" key="14">
    <source>
        <dbReference type="RuleBase" id="RU363035"/>
    </source>
</evidence>
<dbReference type="GO" id="GO:0005739">
    <property type="term" value="C:mitochondrion"/>
    <property type="evidence" value="ECO:0007669"/>
    <property type="project" value="UniProtKB-SubCell"/>
</dbReference>
<feature type="domain" description="Methionyl/Valyl/Leucyl/Isoleucyl-tRNA synthetase anticodon-binding" evidence="18">
    <location>
        <begin position="812"/>
        <end position="959"/>
    </location>
</feature>
<feature type="compositionally biased region" description="Basic and acidic residues" evidence="16">
    <location>
        <begin position="119"/>
        <end position="129"/>
    </location>
</feature>
<evidence type="ECO:0000259" key="17">
    <source>
        <dbReference type="Pfam" id="PF00133"/>
    </source>
</evidence>
<dbReference type="GO" id="GO:0005829">
    <property type="term" value="C:cytosol"/>
    <property type="evidence" value="ECO:0007669"/>
    <property type="project" value="TreeGrafter"/>
</dbReference>
<feature type="region of interest" description="Disordered" evidence="16">
    <location>
        <begin position="1"/>
        <end position="129"/>
    </location>
</feature>
<evidence type="ECO:0000256" key="2">
    <source>
        <dbReference type="ARBA" id="ARBA00004496"/>
    </source>
</evidence>
<dbReference type="InterPro" id="IPR002303">
    <property type="entry name" value="Valyl-tRNA_ligase"/>
</dbReference>
<name>A0A6A7ADS3_9PLEO</name>
<dbReference type="Proteomes" id="UP000799424">
    <property type="component" value="Unassembled WGS sequence"/>
</dbReference>
<dbReference type="InterPro" id="IPR009080">
    <property type="entry name" value="tRNAsynth_Ia_anticodon-bd"/>
</dbReference>
<evidence type="ECO:0000256" key="4">
    <source>
        <dbReference type="ARBA" id="ARBA00013169"/>
    </source>
</evidence>
<dbReference type="PANTHER" id="PTHR11946">
    <property type="entry name" value="VALYL-TRNA SYNTHETASES"/>
    <property type="match status" value="1"/>
</dbReference>
<evidence type="ECO:0000313" key="20">
    <source>
        <dbReference type="Proteomes" id="UP000799424"/>
    </source>
</evidence>
<evidence type="ECO:0000313" key="19">
    <source>
        <dbReference type="EMBL" id="KAF2831034.1"/>
    </source>
</evidence>
<reference evidence="19" key="1">
    <citation type="journal article" date="2020" name="Stud. Mycol.">
        <title>101 Dothideomycetes genomes: a test case for predicting lifestyles and emergence of pathogens.</title>
        <authorList>
            <person name="Haridas S."/>
            <person name="Albert R."/>
            <person name="Binder M."/>
            <person name="Bloem J."/>
            <person name="Labutti K."/>
            <person name="Salamov A."/>
            <person name="Andreopoulos B."/>
            <person name="Baker S."/>
            <person name="Barry K."/>
            <person name="Bills G."/>
            <person name="Bluhm B."/>
            <person name="Cannon C."/>
            <person name="Castanera R."/>
            <person name="Culley D."/>
            <person name="Daum C."/>
            <person name="Ezra D."/>
            <person name="Gonzalez J."/>
            <person name="Henrissat B."/>
            <person name="Kuo A."/>
            <person name="Liang C."/>
            <person name="Lipzen A."/>
            <person name="Lutzoni F."/>
            <person name="Magnuson J."/>
            <person name="Mondo S."/>
            <person name="Nolan M."/>
            <person name="Ohm R."/>
            <person name="Pangilinan J."/>
            <person name="Park H.-J."/>
            <person name="Ramirez L."/>
            <person name="Alfaro M."/>
            <person name="Sun H."/>
            <person name="Tritt A."/>
            <person name="Yoshinaga Y."/>
            <person name="Zwiers L.-H."/>
            <person name="Turgeon B."/>
            <person name="Goodwin S."/>
            <person name="Spatafora J."/>
            <person name="Crous P."/>
            <person name="Grigoriev I."/>
        </authorList>
    </citation>
    <scope>NUCLEOTIDE SEQUENCE</scope>
    <source>
        <strain evidence="19">CBS 113818</strain>
    </source>
</reference>
<dbReference type="InterPro" id="IPR001412">
    <property type="entry name" value="aa-tRNA-synth_I_CS"/>
</dbReference>
<keyword evidence="20" id="KW-1185">Reference proteome</keyword>
<keyword evidence="10 14" id="KW-0030">Aminoacyl-tRNA synthetase</keyword>
<evidence type="ECO:0000256" key="6">
    <source>
        <dbReference type="ARBA" id="ARBA00022598"/>
    </source>
</evidence>
<dbReference type="Pfam" id="PF00133">
    <property type="entry name" value="tRNA-synt_1"/>
    <property type="match status" value="1"/>
</dbReference>
<evidence type="ECO:0000256" key="11">
    <source>
        <dbReference type="ARBA" id="ARBA00029936"/>
    </source>
</evidence>
<evidence type="ECO:0000256" key="13">
    <source>
        <dbReference type="ARBA" id="ARBA00047552"/>
    </source>
</evidence>
<dbReference type="EMBL" id="MU006218">
    <property type="protein sequence ID" value="KAF2831034.1"/>
    <property type="molecule type" value="Genomic_DNA"/>
</dbReference>
<evidence type="ECO:0000256" key="5">
    <source>
        <dbReference type="ARBA" id="ARBA00022490"/>
    </source>
</evidence>
<dbReference type="SUPFAM" id="SSF52374">
    <property type="entry name" value="Nucleotidylyl transferase"/>
    <property type="match status" value="1"/>
</dbReference>
<dbReference type="GO" id="GO:0005524">
    <property type="term" value="F:ATP binding"/>
    <property type="evidence" value="ECO:0007669"/>
    <property type="project" value="UniProtKB-KW"/>
</dbReference>
<feature type="domain" description="Aminoacyl-tRNA synthetase class Ia" evidence="17">
    <location>
        <begin position="148"/>
        <end position="767"/>
    </location>
</feature>
<keyword evidence="5" id="KW-0963">Cytoplasm</keyword>
<dbReference type="EC" id="6.1.1.9" evidence="4"/>
<evidence type="ECO:0000256" key="8">
    <source>
        <dbReference type="ARBA" id="ARBA00022840"/>
    </source>
</evidence>
<dbReference type="InterPro" id="IPR014729">
    <property type="entry name" value="Rossmann-like_a/b/a_fold"/>
</dbReference>
<dbReference type="NCBIfam" id="NF004349">
    <property type="entry name" value="PRK05729.1"/>
    <property type="match status" value="1"/>
</dbReference>
<keyword evidence="9 14" id="KW-0648">Protein biosynthesis</keyword>
<evidence type="ECO:0000256" key="3">
    <source>
        <dbReference type="ARBA" id="ARBA00005594"/>
    </source>
</evidence>
<dbReference type="GO" id="GO:0002161">
    <property type="term" value="F:aminoacyl-tRNA deacylase activity"/>
    <property type="evidence" value="ECO:0007669"/>
    <property type="project" value="InterPro"/>
</dbReference>
<organism evidence="19 20">
    <name type="scientific">Ophiobolus disseminans</name>
    <dbReference type="NCBI Taxonomy" id="1469910"/>
    <lineage>
        <taxon>Eukaryota</taxon>
        <taxon>Fungi</taxon>
        <taxon>Dikarya</taxon>
        <taxon>Ascomycota</taxon>
        <taxon>Pezizomycotina</taxon>
        <taxon>Dothideomycetes</taxon>
        <taxon>Pleosporomycetidae</taxon>
        <taxon>Pleosporales</taxon>
        <taxon>Pleosporineae</taxon>
        <taxon>Phaeosphaeriaceae</taxon>
        <taxon>Ophiobolus</taxon>
    </lineage>
</organism>
<evidence type="ECO:0000259" key="18">
    <source>
        <dbReference type="Pfam" id="PF08264"/>
    </source>
</evidence>
<dbReference type="Gene3D" id="1.10.730.10">
    <property type="entry name" value="Isoleucyl-tRNA Synthetase, Domain 1"/>
    <property type="match status" value="1"/>
</dbReference>
<evidence type="ECO:0000256" key="10">
    <source>
        <dbReference type="ARBA" id="ARBA00023146"/>
    </source>
</evidence>
<dbReference type="OrthoDB" id="629407at2759"/>
<dbReference type="HAMAP" id="MF_02004">
    <property type="entry name" value="Val_tRNA_synth_type1"/>
    <property type="match status" value="1"/>
</dbReference>
<dbReference type="FunFam" id="3.90.740.10:FF:000005">
    <property type="entry name" value="Valine--tRNA ligase, mitochondrial"/>
    <property type="match status" value="1"/>
</dbReference>
<dbReference type="Pfam" id="PF08264">
    <property type="entry name" value="Anticodon_1"/>
    <property type="match status" value="1"/>
</dbReference>
<dbReference type="GO" id="GO:0004832">
    <property type="term" value="F:valine-tRNA ligase activity"/>
    <property type="evidence" value="ECO:0007669"/>
    <property type="project" value="UniProtKB-EC"/>
</dbReference>
<comment type="catalytic activity">
    <reaction evidence="13">
        <text>tRNA(Val) + L-valine + ATP = L-valyl-tRNA(Val) + AMP + diphosphate</text>
        <dbReference type="Rhea" id="RHEA:10704"/>
        <dbReference type="Rhea" id="RHEA-COMP:9672"/>
        <dbReference type="Rhea" id="RHEA-COMP:9708"/>
        <dbReference type="ChEBI" id="CHEBI:30616"/>
        <dbReference type="ChEBI" id="CHEBI:33019"/>
        <dbReference type="ChEBI" id="CHEBI:57762"/>
        <dbReference type="ChEBI" id="CHEBI:78442"/>
        <dbReference type="ChEBI" id="CHEBI:78537"/>
        <dbReference type="ChEBI" id="CHEBI:456215"/>
        <dbReference type="EC" id="6.1.1.9"/>
    </reaction>
</comment>
<dbReference type="AlphaFoldDB" id="A0A6A7ADS3"/>
<accession>A0A6A7ADS3</accession>
<dbReference type="InterPro" id="IPR013155">
    <property type="entry name" value="M/V/L/I-tRNA-synth_anticd-bd"/>
</dbReference>
<dbReference type="FunFam" id="3.40.50.620:FF:000020">
    <property type="entry name" value="Valine--tRNA ligase, mitochondrial"/>
    <property type="match status" value="1"/>
</dbReference>
<feature type="coiled-coil region" evidence="15">
    <location>
        <begin position="1031"/>
        <end position="1092"/>
    </location>
</feature>
<keyword evidence="7 14" id="KW-0547">Nucleotide-binding</keyword>
<evidence type="ECO:0000256" key="12">
    <source>
        <dbReference type="ARBA" id="ARBA00040837"/>
    </source>
</evidence>
<evidence type="ECO:0000256" key="7">
    <source>
        <dbReference type="ARBA" id="ARBA00022741"/>
    </source>
</evidence>
<protein>
    <recommendedName>
        <fullName evidence="12">Valine--tRNA ligase, mitochondrial</fullName>
        <ecNumber evidence="4">6.1.1.9</ecNumber>
    </recommendedName>
    <alternativeName>
        <fullName evidence="11">Valyl-tRNA synthetase</fullName>
    </alternativeName>
</protein>
<sequence>MALNASSHNPTGEKTGPTSAPPPAPSADVKKDLLDAANADGIGQSAPGRENEKGVEQKEKSAKELEKERKKAEKDAKFKAKKAAQSSGGAPGAAKEGGAPKEKKKKGKDEEQLPEYVEETPKGEKKRMQSLDGPFTKAYIPKVVESAWYDWWDKEGFFKPEMPNGNVKEAGSFVIPIPPPNVTGKLHCGHALATSLQDVLIRWHRMRGFTTLYLPGCDHAGIATQSVVEKMLKRRENKTRHDLGRQKFVERTMEWKTEYHQSLTYTLKRMGGSFDWTREAFTMDEKRKVAVTETFVKMHEDGLIYRSNRLVNWCVQLNTALSALEVDNKELTGRTVLSVPGYERKVEFGVLTHFKYPIEGTDKFIEVATTRPETMLGDSGIAVHPKDERYKDVVGKSARHPFIDRLLPIVADDYVDPEFGTGAVKLTPAHDPNDFNLGKKHNLSFINILNDNGTMNENTGSFEGQKRFDVRYSIVTALEEKGLFVKKEDNPMKVPICSRSGDVIEPIMKPQWWMRMEGLAKSAVEVVEKGELKIHPANSEKIYKHWMNNIQDWCLSRQLWWGHQIPAYFVKFEGSESDRADDEMWITGRTEEEAQKKAEEKFPGKKFSLERDEDVLDTWFSSGIWPFSTLGWPEKTLDMEKLFPTSVLETGWDILFFWVARMVMLSLHLTGKVPFTEVYCHSLIRDSEGRKMSKSLGNVIDPVDIMDGITLEALHEQLKSGNLDPKELKTAEKYQKTSFPQGIPECGADALRMALVGYTTGGGDISFEVSVIHGYRRFCNKIYQATKYVLGRLGEFTPRAKVTKSGKESLPERWILHKLTTASKKINQHLDQREFSLATQIAYKYFYEFLCDTYIENSKAIFDEGSDEQKESAKQTLYTAIEGGLTMIHPFMPFITEELWQRLPRRDGDETPSITVASFPQYIQEFEDEAAEHEYELLVDSAKGLRSLTAEYAIKEGAKSYIQSLDDTAHTTLSSSTSLPSIKSLAGKTVSDISILSPSDPAPTGCAVYTIGSSATAYLDVKGRIDPDKEITKAQERLSKANETIARQKKVMDSEWEEKVSDVVKDAERSKLKDAETEARNWQASIEQFQSLKLE</sequence>
<dbReference type="SUPFAM" id="SSF50677">
    <property type="entry name" value="ValRS/IleRS/LeuRS editing domain"/>
    <property type="match status" value="1"/>
</dbReference>
<dbReference type="InterPro" id="IPR009008">
    <property type="entry name" value="Val/Leu/Ile-tRNA-synth_edit"/>
</dbReference>
<dbReference type="Gene3D" id="3.40.50.620">
    <property type="entry name" value="HUPs"/>
    <property type="match status" value="2"/>
</dbReference>
<evidence type="ECO:0000256" key="9">
    <source>
        <dbReference type="ARBA" id="ARBA00022917"/>
    </source>
</evidence>
<dbReference type="PANTHER" id="PTHR11946:SF109">
    <property type="entry name" value="VALINE--TRNA LIGASE"/>
    <property type="match status" value="1"/>
</dbReference>
<dbReference type="GO" id="GO:0006438">
    <property type="term" value="P:valyl-tRNA aminoacylation"/>
    <property type="evidence" value="ECO:0007669"/>
    <property type="project" value="InterPro"/>
</dbReference>
<evidence type="ECO:0000256" key="1">
    <source>
        <dbReference type="ARBA" id="ARBA00004173"/>
    </source>
</evidence>
<feature type="compositionally biased region" description="Polar residues" evidence="16">
    <location>
        <begin position="1"/>
        <end position="12"/>
    </location>
</feature>
<comment type="similarity">
    <text evidence="3 14">Belongs to the class-I aminoacyl-tRNA synthetase family.</text>
</comment>
<keyword evidence="8 14" id="KW-0067">ATP-binding</keyword>
<feature type="compositionally biased region" description="Low complexity" evidence="16">
    <location>
        <begin position="83"/>
        <end position="97"/>
    </location>
</feature>
<dbReference type="FunFam" id="3.40.50.620:FF:000078">
    <property type="entry name" value="Valine--tRNA ligase, mitochondrial"/>
    <property type="match status" value="1"/>
</dbReference>
<comment type="subcellular location">
    <subcellularLocation>
        <location evidence="2">Cytoplasm</location>
    </subcellularLocation>
    <subcellularLocation>
        <location evidence="1">Mitochondrion</location>
    </subcellularLocation>
</comment>
<dbReference type="InterPro" id="IPR033705">
    <property type="entry name" value="Anticodon_Ia_Val"/>
</dbReference>
<evidence type="ECO:0000256" key="15">
    <source>
        <dbReference type="SAM" id="Coils"/>
    </source>
</evidence>
<gene>
    <name evidence="19" type="ORF">CC86DRAFT_430644</name>
</gene>
<dbReference type="InterPro" id="IPR002300">
    <property type="entry name" value="aa-tRNA-synth_Ia"/>
</dbReference>
<dbReference type="CDD" id="cd00817">
    <property type="entry name" value="ValRS_core"/>
    <property type="match status" value="1"/>
</dbReference>
<dbReference type="Gene3D" id="3.90.740.10">
    <property type="entry name" value="Valyl/Leucyl/Isoleucyl-tRNA synthetase, editing domain"/>
    <property type="match status" value="1"/>
</dbReference>
<evidence type="ECO:0000256" key="16">
    <source>
        <dbReference type="SAM" id="MobiDB-lite"/>
    </source>
</evidence>
<dbReference type="SUPFAM" id="SSF47323">
    <property type="entry name" value="Anticodon-binding domain of a subclass of class I aminoacyl-tRNA synthetases"/>
    <property type="match status" value="1"/>
</dbReference>
<dbReference type="FunFam" id="1.10.730.10:FF:000009">
    <property type="entry name" value="Valine--tRNA ligase, mitochondrial"/>
    <property type="match status" value="1"/>
</dbReference>
<dbReference type="PRINTS" id="PR00986">
    <property type="entry name" value="TRNASYNTHVAL"/>
</dbReference>
<dbReference type="PROSITE" id="PS00178">
    <property type="entry name" value="AA_TRNA_LIGASE_I"/>
    <property type="match status" value="1"/>
</dbReference>
<keyword evidence="15" id="KW-0175">Coiled coil</keyword>
<feature type="compositionally biased region" description="Basic and acidic residues" evidence="16">
    <location>
        <begin position="49"/>
        <end position="78"/>
    </location>
</feature>
<keyword evidence="6 14" id="KW-0436">Ligase</keyword>
<proteinExistence type="inferred from homology"/>
<dbReference type="NCBIfam" id="TIGR00422">
    <property type="entry name" value="valS"/>
    <property type="match status" value="1"/>
</dbReference>
<dbReference type="CDD" id="cd07962">
    <property type="entry name" value="Anticodon_Ia_Val"/>
    <property type="match status" value="1"/>
</dbReference>